<protein>
    <submittedName>
        <fullName evidence="1">Uncharacterized protein</fullName>
    </submittedName>
</protein>
<reference evidence="1" key="1">
    <citation type="journal article" date="2021" name="Proc. Natl. Acad. Sci. U.S.A.">
        <title>A Catalog of Tens of Thousands of Viruses from Human Metagenomes Reveals Hidden Associations with Chronic Diseases.</title>
        <authorList>
            <person name="Tisza M.J."/>
            <person name="Buck C.B."/>
        </authorList>
    </citation>
    <scope>NUCLEOTIDE SEQUENCE</scope>
    <source>
        <strain evidence="1">Ctrok7</strain>
    </source>
</reference>
<organism evidence="1">
    <name type="scientific">Siphoviridae sp. ctrok7</name>
    <dbReference type="NCBI Taxonomy" id="2826480"/>
    <lineage>
        <taxon>Viruses</taxon>
        <taxon>Duplodnaviria</taxon>
        <taxon>Heunggongvirae</taxon>
        <taxon>Uroviricota</taxon>
        <taxon>Caudoviricetes</taxon>
    </lineage>
</organism>
<dbReference type="EMBL" id="BK015149">
    <property type="protein sequence ID" value="DAD92962.1"/>
    <property type="molecule type" value="Genomic_DNA"/>
</dbReference>
<proteinExistence type="predicted"/>
<sequence length="1297" mass="143153">MANYQELKQAIADVIKTNGNQGITGAILQSTLLSIVNGIGVNRTFAGIATPTTVPGTPDANVFYLAAQPGAYVNFGSNAVVTDTVQVFYNNAGNTWSAWTLPIAPQQTTYNIAAQDSFYQNRTLDKSDRAKWVAAFTGVKVVFNNIIPANYPNIQIAVSLVRRTTETNHELRFKINTGSGWAYIDSNWADANSPENANGGATPYNRTFVYGAGTVQIQCAIDWSAFAIGSSIFVDDALDATPYYILSPNNVFLSDLNTFNPATLDLKEKQSNINGSSVKTFVPNCTAWAGNAPLPVYVFKTPYKFANELNYFFEISAKTSSRGKVGYKTMTISFWGRSNGTFNYYTPRFFWSDGNTTPVRLCVNSDGFICIVIGIDNTSLRTTLGDNLALYIKKVGIDGLGNTINVTPIYDGWSISGRQSLDETYTNVYQAENGNVTLQNGYQIKPTPTSIATTFTPLVAASLGSSEYPGYKMKIALPAEFTPSLNTAYRMRIQIKDISNKGYGITEAILEFWGCASAAWLRYGVIYKDARFPMYVRVGLNGTRYYVLLDGDLWKNTVVTIPEFTAYNNTTLSDTLMSDFVFSTYIEDELADYVTIYTPPVYQNATIDYVNNAISNIENVVQPVKAKSYAIFGSSKSTTRNAYSGWLAYLVDGLLALANKTTNLITTGTVANRPYNQKVLTNTAKGIVNKKITGVGSSLAFTIFGSHVDLVQFIERTTNYATFDIYDNDVKIGSYNNRNKTMLGQRTQTFAGTGAQKSFVIDHLDSYNFAVTVNGTAKTVSMNPGLSGGDCYAVRTIMTFAPYNDGQPRRILYFPVAPANGTTIQLTYNVGRAIGFTQSDFNEDENGNTENVNPVNIASLTADAVTRSGYPLSPVINNPDAVLRFSFDAYGMHRIKIVITGGTNPYFDFDFACAELNDFMNAAFGGYDLFRAISENQWHDWRCVRYLPYFDVLMLEYGTNDDRYQIDRVLVREQTFTLEEIKNVKLKEVIYITNTGNTSFQTGLCTGTIQAITPFSLTSDDIKTSEIEVGDFIKIGEYRSDWREFAVRTVATVDKVNGVVTWVKPFSVSEIWHYNNLSDMVGAQFAVRRLGQVRTNYNTLVEKFKASNPNAQLLVVGISAFNTNDYCSGWGYNELQQEIADQHDGTFVNISDEQIRFNDGALSNPKIINIPSSGVADYVVDGADIGNVNRAFRVWVNGVDVTGIDAYVERTDGWFVTSDVDPSLIHLTKGQDWSQVVPFATDYAVKPVKVHFYGNVPASSDTIQLVVGGFGWSDDGVHQTESGNQTYGSCILKAITQ</sequence>
<dbReference type="SUPFAM" id="SSF52266">
    <property type="entry name" value="SGNH hydrolase"/>
    <property type="match status" value="1"/>
</dbReference>
<accession>A0A8S5NF96</accession>
<evidence type="ECO:0000313" key="1">
    <source>
        <dbReference type="EMBL" id="DAD92962.1"/>
    </source>
</evidence>
<name>A0A8S5NF96_9CAUD</name>